<evidence type="ECO:0000256" key="7">
    <source>
        <dbReference type="PROSITE-ProRule" id="PRU01091"/>
    </source>
</evidence>
<dbReference type="InterPro" id="IPR001789">
    <property type="entry name" value="Sig_transdc_resp-reg_receiver"/>
</dbReference>
<dbReference type="PANTHER" id="PTHR48111:SF22">
    <property type="entry name" value="REGULATOR OF RPOS"/>
    <property type="match status" value="1"/>
</dbReference>
<dbReference type="Gene3D" id="6.10.250.690">
    <property type="match status" value="1"/>
</dbReference>
<dbReference type="SMART" id="SM00862">
    <property type="entry name" value="Trans_reg_C"/>
    <property type="match status" value="1"/>
</dbReference>
<dbReference type="eggNOG" id="COG0745">
    <property type="taxonomic scope" value="Bacteria"/>
</dbReference>
<dbReference type="SMART" id="SM00448">
    <property type="entry name" value="REC"/>
    <property type="match status" value="1"/>
</dbReference>
<proteinExistence type="predicted"/>
<keyword evidence="5" id="KW-0804">Transcription</keyword>
<reference evidence="10 11" key="1">
    <citation type="submission" date="2008-07" db="EMBL/GenBank/DDBJ databases">
        <title>Complete sequence of Geobacter bemidjiensis BEM.</title>
        <authorList>
            <consortium name="US DOE Joint Genome Institute"/>
            <person name="Lucas S."/>
            <person name="Copeland A."/>
            <person name="Lapidus A."/>
            <person name="Glavina del Rio T."/>
            <person name="Dalin E."/>
            <person name="Tice H."/>
            <person name="Bruce D."/>
            <person name="Goodwin L."/>
            <person name="Pitluck S."/>
            <person name="Kiss H."/>
            <person name="Brettin T."/>
            <person name="Detter J.C."/>
            <person name="Han C."/>
            <person name="Kuske C.R."/>
            <person name="Schmutz J."/>
            <person name="Larimer F."/>
            <person name="Land M."/>
            <person name="Hauser L."/>
            <person name="Kyrpides N."/>
            <person name="Lykidis A."/>
            <person name="Lovley D."/>
            <person name="Richardson P."/>
        </authorList>
    </citation>
    <scope>NUCLEOTIDE SEQUENCE [LARGE SCALE GENOMIC DNA]</scope>
    <source>
        <strain evidence="11">ATCC BAA-1014 / DSM 16622 / JCM 12645 / Bem</strain>
    </source>
</reference>
<dbReference type="RefSeq" id="WP_012531102.1">
    <property type="nucleotide sequence ID" value="NC_011146.1"/>
</dbReference>
<dbReference type="EMBL" id="CP001124">
    <property type="protein sequence ID" value="ACH39680.1"/>
    <property type="molecule type" value="Genomic_DNA"/>
</dbReference>
<dbReference type="InterPro" id="IPR011006">
    <property type="entry name" value="CheY-like_superfamily"/>
</dbReference>
<keyword evidence="4 7" id="KW-0238">DNA-binding</keyword>
<feature type="DNA-binding region" description="OmpR/PhoB-type" evidence="7">
    <location>
        <begin position="126"/>
        <end position="226"/>
    </location>
</feature>
<dbReference type="PROSITE" id="PS51755">
    <property type="entry name" value="OMPR_PHOB"/>
    <property type="match status" value="1"/>
</dbReference>
<reference evidence="10 11" key="2">
    <citation type="journal article" date="2010" name="BMC Genomics">
        <title>The genome of Geobacter bemidjiensis, exemplar for the subsurface clade of Geobacter species that predominate in Fe(III)-reducing subsurface environments.</title>
        <authorList>
            <person name="Aklujkar M."/>
            <person name="Young N.D."/>
            <person name="Holmes D."/>
            <person name="Chavan M."/>
            <person name="Risso C."/>
            <person name="Kiss H.E."/>
            <person name="Han C.S."/>
            <person name="Land M.L."/>
            <person name="Lovley D.R."/>
        </authorList>
    </citation>
    <scope>NUCLEOTIDE SEQUENCE [LARGE SCALE GENOMIC DNA]</scope>
    <source>
        <strain evidence="11">ATCC BAA-1014 / DSM 16622 / JCM 12645 / Bem</strain>
    </source>
</reference>
<keyword evidence="11" id="KW-1185">Reference proteome</keyword>
<dbReference type="AlphaFoldDB" id="B5EHE4"/>
<keyword evidence="2" id="KW-0902">Two-component regulatory system</keyword>
<dbReference type="InterPro" id="IPR039420">
    <property type="entry name" value="WalR-like"/>
</dbReference>
<dbReference type="GO" id="GO:0032993">
    <property type="term" value="C:protein-DNA complex"/>
    <property type="evidence" value="ECO:0007669"/>
    <property type="project" value="TreeGrafter"/>
</dbReference>
<evidence type="ECO:0000256" key="1">
    <source>
        <dbReference type="ARBA" id="ARBA00022553"/>
    </source>
</evidence>
<dbReference type="PANTHER" id="PTHR48111">
    <property type="entry name" value="REGULATOR OF RPOS"/>
    <property type="match status" value="1"/>
</dbReference>
<dbReference type="Gene3D" id="1.10.10.10">
    <property type="entry name" value="Winged helix-like DNA-binding domain superfamily/Winged helix DNA-binding domain"/>
    <property type="match status" value="1"/>
</dbReference>
<dbReference type="GO" id="GO:0000156">
    <property type="term" value="F:phosphorelay response regulator activity"/>
    <property type="evidence" value="ECO:0007669"/>
    <property type="project" value="TreeGrafter"/>
</dbReference>
<accession>B5EHE4</accession>
<sequence>MHILVIEDEPKVAGALKKGLEAENYMVSVAGSGEDGFFRLNTEVFDLVLLDLMLPGRDGIEVLTALRKQGFDTPVLILTARDSVDDRVLGLDSGADDYLVKPFAFPELLARIRLVLRREKKEKEQVLKLFLADLDLDLVTRKVVRHDQEIELTAREFELLEYLLRYKGNIVSREMLSRDVWQVKDRSTPLDNVIDVHIARLRRKIDGPFKLKLLKTVRGLGFTVNGEVI</sequence>
<protein>
    <submittedName>
        <fullName evidence="10">Winged-helix transcriptional response regulator</fullName>
    </submittedName>
</protein>
<dbReference type="CDD" id="cd00383">
    <property type="entry name" value="trans_reg_C"/>
    <property type="match status" value="1"/>
</dbReference>
<keyword evidence="1 6" id="KW-0597">Phosphoprotein</keyword>
<dbReference type="PROSITE" id="PS50110">
    <property type="entry name" value="RESPONSE_REGULATORY"/>
    <property type="match status" value="1"/>
</dbReference>
<feature type="domain" description="OmpR/PhoB-type" evidence="9">
    <location>
        <begin position="126"/>
        <end position="226"/>
    </location>
</feature>
<name>B5EHE4_CITBB</name>
<dbReference type="InterPro" id="IPR001867">
    <property type="entry name" value="OmpR/PhoB-type_DNA-bd"/>
</dbReference>
<dbReference type="HOGENOM" id="CLU_000445_30_1_7"/>
<evidence type="ECO:0000256" key="2">
    <source>
        <dbReference type="ARBA" id="ARBA00023012"/>
    </source>
</evidence>
<dbReference type="Pfam" id="PF00072">
    <property type="entry name" value="Response_reg"/>
    <property type="match status" value="1"/>
</dbReference>
<dbReference type="STRING" id="404380.Gbem_2672"/>
<dbReference type="GO" id="GO:0006355">
    <property type="term" value="P:regulation of DNA-templated transcription"/>
    <property type="evidence" value="ECO:0007669"/>
    <property type="project" value="InterPro"/>
</dbReference>
<dbReference type="Proteomes" id="UP000008825">
    <property type="component" value="Chromosome"/>
</dbReference>
<dbReference type="FunFam" id="3.40.50.2300:FF:000001">
    <property type="entry name" value="DNA-binding response regulator PhoB"/>
    <property type="match status" value="1"/>
</dbReference>
<feature type="domain" description="Response regulatory" evidence="8">
    <location>
        <begin position="2"/>
        <end position="116"/>
    </location>
</feature>
<dbReference type="CDD" id="cd19935">
    <property type="entry name" value="REC_OmpR_CusR-like"/>
    <property type="match status" value="1"/>
</dbReference>
<dbReference type="FunFam" id="1.10.10.10:FF:000005">
    <property type="entry name" value="Two-component system response regulator"/>
    <property type="match status" value="1"/>
</dbReference>
<dbReference type="KEGG" id="gbm:Gbem_2672"/>
<evidence type="ECO:0000259" key="8">
    <source>
        <dbReference type="PROSITE" id="PS50110"/>
    </source>
</evidence>
<dbReference type="SUPFAM" id="SSF52172">
    <property type="entry name" value="CheY-like"/>
    <property type="match status" value="1"/>
</dbReference>
<dbReference type="Pfam" id="PF00486">
    <property type="entry name" value="Trans_reg_C"/>
    <property type="match status" value="1"/>
</dbReference>
<evidence type="ECO:0000313" key="11">
    <source>
        <dbReference type="Proteomes" id="UP000008825"/>
    </source>
</evidence>
<gene>
    <name evidence="10" type="ordered locus">Gbem_2672</name>
</gene>
<evidence type="ECO:0000259" key="9">
    <source>
        <dbReference type="PROSITE" id="PS51755"/>
    </source>
</evidence>
<dbReference type="Gene3D" id="3.40.50.2300">
    <property type="match status" value="1"/>
</dbReference>
<evidence type="ECO:0000256" key="6">
    <source>
        <dbReference type="PROSITE-ProRule" id="PRU00169"/>
    </source>
</evidence>
<feature type="modified residue" description="4-aspartylphosphate" evidence="6">
    <location>
        <position position="51"/>
    </location>
</feature>
<dbReference type="OrthoDB" id="9793321at2"/>
<evidence type="ECO:0000256" key="5">
    <source>
        <dbReference type="ARBA" id="ARBA00023163"/>
    </source>
</evidence>
<dbReference type="GO" id="GO:0000976">
    <property type="term" value="F:transcription cis-regulatory region binding"/>
    <property type="evidence" value="ECO:0007669"/>
    <property type="project" value="TreeGrafter"/>
</dbReference>
<dbReference type="InterPro" id="IPR036388">
    <property type="entry name" value="WH-like_DNA-bd_sf"/>
</dbReference>
<keyword evidence="3" id="KW-0805">Transcription regulation</keyword>
<dbReference type="GO" id="GO:0005829">
    <property type="term" value="C:cytosol"/>
    <property type="evidence" value="ECO:0007669"/>
    <property type="project" value="TreeGrafter"/>
</dbReference>
<evidence type="ECO:0000256" key="4">
    <source>
        <dbReference type="ARBA" id="ARBA00023125"/>
    </source>
</evidence>
<organism evidence="10 11">
    <name type="scientific">Citrifermentans bemidjiense (strain ATCC BAA-1014 / DSM 16622 / JCM 12645 / Bem)</name>
    <name type="common">Geobacter bemidjiensis</name>
    <dbReference type="NCBI Taxonomy" id="404380"/>
    <lineage>
        <taxon>Bacteria</taxon>
        <taxon>Pseudomonadati</taxon>
        <taxon>Thermodesulfobacteriota</taxon>
        <taxon>Desulfuromonadia</taxon>
        <taxon>Geobacterales</taxon>
        <taxon>Geobacteraceae</taxon>
        <taxon>Citrifermentans</taxon>
    </lineage>
</organism>
<evidence type="ECO:0000256" key="3">
    <source>
        <dbReference type="ARBA" id="ARBA00023015"/>
    </source>
</evidence>
<evidence type="ECO:0000313" key="10">
    <source>
        <dbReference type="EMBL" id="ACH39680.1"/>
    </source>
</evidence>